<evidence type="ECO:0000313" key="14">
    <source>
        <dbReference type="EMBL" id="GHA16368.1"/>
    </source>
</evidence>
<reference evidence="14" key="1">
    <citation type="journal article" date="2014" name="Int. J. Syst. Evol. Microbiol.">
        <title>Complete genome sequence of Corynebacterium casei LMG S-19264T (=DSM 44701T), isolated from a smear-ripened cheese.</title>
        <authorList>
            <consortium name="US DOE Joint Genome Institute (JGI-PGF)"/>
            <person name="Walter F."/>
            <person name="Albersmeier A."/>
            <person name="Kalinowski J."/>
            <person name="Ruckert C."/>
        </authorList>
    </citation>
    <scope>NUCLEOTIDE SEQUENCE</scope>
    <source>
        <strain evidence="14">KCTC 12711</strain>
    </source>
</reference>
<reference evidence="14" key="2">
    <citation type="submission" date="2020-09" db="EMBL/GenBank/DDBJ databases">
        <authorList>
            <person name="Sun Q."/>
            <person name="Kim S."/>
        </authorList>
    </citation>
    <scope>NUCLEOTIDE SEQUENCE</scope>
    <source>
        <strain evidence="14">KCTC 12711</strain>
    </source>
</reference>
<evidence type="ECO:0000256" key="9">
    <source>
        <dbReference type="ARBA" id="ARBA00022801"/>
    </source>
</evidence>
<comment type="similarity">
    <text evidence="4">Belongs to the metallo-beta-lactamase superfamily. Class-B beta-lactamase family.</text>
</comment>
<organism evidence="14 15">
    <name type="scientific">Arenicella chitinivorans</name>
    <dbReference type="NCBI Taxonomy" id="1329800"/>
    <lineage>
        <taxon>Bacteria</taxon>
        <taxon>Pseudomonadati</taxon>
        <taxon>Pseudomonadota</taxon>
        <taxon>Gammaproteobacteria</taxon>
        <taxon>Arenicellales</taxon>
        <taxon>Arenicellaceae</taxon>
        <taxon>Arenicella</taxon>
    </lineage>
</organism>
<dbReference type="EC" id="3.5.2.6" evidence="5"/>
<keyword evidence="15" id="KW-1185">Reference proteome</keyword>
<keyword evidence="8" id="KW-0574">Periplasm</keyword>
<dbReference type="PANTHER" id="PTHR42951:SF22">
    <property type="entry name" value="METALLO BETA-LACTAMASE SUPERFAMILY LIPOPROTEIN"/>
    <property type="match status" value="1"/>
</dbReference>
<dbReference type="Gene3D" id="3.60.15.10">
    <property type="entry name" value="Ribonuclease Z/Hydroxyacylglutathione hydrolase-like"/>
    <property type="match status" value="2"/>
</dbReference>
<evidence type="ECO:0000256" key="11">
    <source>
        <dbReference type="ARBA" id="ARBA00023251"/>
    </source>
</evidence>
<feature type="chain" id="PRO_5037111170" description="beta-lactamase" evidence="12">
    <location>
        <begin position="22"/>
        <end position="263"/>
    </location>
</feature>
<dbReference type="AlphaFoldDB" id="A0A918VQB8"/>
<comment type="cofactor">
    <cofactor evidence="2">
        <name>Zn(2+)</name>
        <dbReference type="ChEBI" id="CHEBI:29105"/>
    </cofactor>
</comment>
<evidence type="ECO:0000256" key="12">
    <source>
        <dbReference type="SAM" id="SignalP"/>
    </source>
</evidence>
<dbReference type="EMBL" id="BMXA01000005">
    <property type="protein sequence ID" value="GHA16368.1"/>
    <property type="molecule type" value="Genomic_DNA"/>
</dbReference>
<dbReference type="PROSITE" id="PS00743">
    <property type="entry name" value="BETA_LACTAMASE_B_1"/>
    <property type="match status" value="1"/>
</dbReference>
<dbReference type="GO" id="GO:0042597">
    <property type="term" value="C:periplasmic space"/>
    <property type="evidence" value="ECO:0007669"/>
    <property type="project" value="UniProtKB-SubCell"/>
</dbReference>
<evidence type="ECO:0000256" key="1">
    <source>
        <dbReference type="ARBA" id="ARBA00001526"/>
    </source>
</evidence>
<comment type="catalytic activity">
    <reaction evidence="1">
        <text>a beta-lactam + H2O = a substituted beta-amino acid</text>
        <dbReference type="Rhea" id="RHEA:20401"/>
        <dbReference type="ChEBI" id="CHEBI:15377"/>
        <dbReference type="ChEBI" id="CHEBI:35627"/>
        <dbReference type="ChEBI" id="CHEBI:140347"/>
        <dbReference type="EC" id="3.5.2.6"/>
    </reaction>
</comment>
<name>A0A918VQB8_9GAMM</name>
<feature type="domain" description="Metallo-beta-lactamase" evidence="13">
    <location>
        <begin position="42"/>
        <end position="183"/>
    </location>
</feature>
<keyword evidence="9" id="KW-0378">Hydrolase</keyword>
<dbReference type="InterPro" id="IPR050855">
    <property type="entry name" value="NDM-1-like"/>
</dbReference>
<dbReference type="SMART" id="SM00849">
    <property type="entry name" value="Lactamase_B"/>
    <property type="match status" value="1"/>
</dbReference>
<dbReference type="SUPFAM" id="SSF56281">
    <property type="entry name" value="Metallo-hydrolase/oxidoreductase"/>
    <property type="match status" value="1"/>
</dbReference>
<evidence type="ECO:0000256" key="2">
    <source>
        <dbReference type="ARBA" id="ARBA00001947"/>
    </source>
</evidence>
<dbReference type="PROSITE" id="PS51257">
    <property type="entry name" value="PROKAR_LIPOPROTEIN"/>
    <property type="match status" value="1"/>
</dbReference>
<dbReference type="GO" id="GO:0017001">
    <property type="term" value="P:antibiotic catabolic process"/>
    <property type="evidence" value="ECO:0007669"/>
    <property type="project" value="InterPro"/>
</dbReference>
<dbReference type="RefSeq" id="WP_189402276.1">
    <property type="nucleotide sequence ID" value="NZ_BMXA01000005.1"/>
</dbReference>
<dbReference type="GO" id="GO:0046677">
    <property type="term" value="P:response to antibiotic"/>
    <property type="evidence" value="ECO:0007669"/>
    <property type="project" value="UniProtKB-KW"/>
</dbReference>
<evidence type="ECO:0000256" key="4">
    <source>
        <dbReference type="ARBA" id="ARBA00005250"/>
    </source>
</evidence>
<evidence type="ECO:0000256" key="6">
    <source>
        <dbReference type="ARBA" id="ARBA00022723"/>
    </source>
</evidence>
<comment type="subcellular location">
    <subcellularLocation>
        <location evidence="3">Periplasm</location>
    </subcellularLocation>
</comment>
<feature type="signal peptide" evidence="12">
    <location>
        <begin position="1"/>
        <end position="21"/>
    </location>
</feature>
<gene>
    <name evidence="14" type="ORF">GCM10008090_27720</name>
</gene>
<evidence type="ECO:0000313" key="15">
    <source>
        <dbReference type="Proteomes" id="UP000614811"/>
    </source>
</evidence>
<dbReference type="GO" id="GO:0008800">
    <property type="term" value="F:beta-lactamase activity"/>
    <property type="evidence" value="ECO:0007669"/>
    <property type="project" value="UniProtKB-EC"/>
</dbReference>
<dbReference type="PANTHER" id="PTHR42951">
    <property type="entry name" value="METALLO-BETA-LACTAMASE DOMAIN-CONTAINING"/>
    <property type="match status" value="1"/>
</dbReference>
<evidence type="ECO:0000256" key="7">
    <source>
        <dbReference type="ARBA" id="ARBA00022729"/>
    </source>
</evidence>
<protein>
    <recommendedName>
        <fullName evidence="5">beta-lactamase</fullName>
        <ecNumber evidence="5">3.5.2.6</ecNumber>
    </recommendedName>
</protein>
<comment type="caution">
    <text evidence="14">The sequence shown here is derived from an EMBL/GenBank/DDBJ whole genome shotgun (WGS) entry which is preliminary data.</text>
</comment>
<keyword evidence="6" id="KW-0479">Metal-binding</keyword>
<dbReference type="InterPro" id="IPR036866">
    <property type="entry name" value="RibonucZ/Hydroxyglut_hydro"/>
</dbReference>
<evidence type="ECO:0000259" key="13">
    <source>
        <dbReference type="SMART" id="SM00849"/>
    </source>
</evidence>
<keyword evidence="11" id="KW-0046">Antibiotic resistance</keyword>
<evidence type="ECO:0000256" key="5">
    <source>
        <dbReference type="ARBA" id="ARBA00012865"/>
    </source>
</evidence>
<proteinExistence type="inferred from homology"/>
<dbReference type="Pfam" id="PF00753">
    <property type="entry name" value="Lactamase_B"/>
    <property type="match status" value="1"/>
</dbReference>
<evidence type="ECO:0000256" key="3">
    <source>
        <dbReference type="ARBA" id="ARBA00004418"/>
    </source>
</evidence>
<dbReference type="GO" id="GO:0008270">
    <property type="term" value="F:zinc ion binding"/>
    <property type="evidence" value="ECO:0007669"/>
    <property type="project" value="InterPro"/>
</dbReference>
<keyword evidence="7 12" id="KW-0732">Signal</keyword>
<evidence type="ECO:0000256" key="8">
    <source>
        <dbReference type="ARBA" id="ARBA00022764"/>
    </source>
</evidence>
<dbReference type="InterPro" id="IPR001018">
    <property type="entry name" value="Beta-lactamase_class-B_CS"/>
</dbReference>
<dbReference type="Proteomes" id="UP000614811">
    <property type="component" value="Unassembled WGS sequence"/>
</dbReference>
<accession>A0A918VQB8</accession>
<dbReference type="InterPro" id="IPR001279">
    <property type="entry name" value="Metallo-B-lactamas"/>
</dbReference>
<evidence type="ECO:0000256" key="10">
    <source>
        <dbReference type="ARBA" id="ARBA00022833"/>
    </source>
</evidence>
<sequence>MTKFKILIAISLLLFSCTALSSGINVKKVSEHLHILSGKEYGTNIGLIPINDGLVLIDPMPGNSHLSELDKIVRSIYDKPITFILNTHAHSDHAGGNEYFIQQGGKLVGSTSNLVGFVHIKAKSHSAIDNIYYHTKSNAVFVGDVFDTSWHPTFYAGGTKGFIEAIDAILNLGDDQTLIVPGHGAPSSKLSLREFRKNTLEWISKIRELDQQGWDVDRIMDDAKVKDVLEKFNVNNEAVFLPQKAFRRFIERTIAVVKREKGM</sequence>
<keyword evidence="10" id="KW-0862">Zinc</keyword>